<evidence type="ECO:0000313" key="2">
    <source>
        <dbReference type="Proteomes" id="UP001172386"/>
    </source>
</evidence>
<dbReference type="EMBL" id="JAPDRQ010000421">
    <property type="protein sequence ID" value="KAJ9649892.1"/>
    <property type="molecule type" value="Genomic_DNA"/>
</dbReference>
<protein>
    <submittedName>
        <fullName evidence="1">Uncharacterized protein</fullName>
    </submittedName>
</protein>
<keyword evidence="2" id="KW-1185">Reference proteome</keyword>
<accession>A0ACC2ZQN5</accession>
<proteinExistence type="predicted"/>
<comment type="caution">
    <text evidence="1">The sequence shown here is derived from an EMBL/GenBank/DDBJ whole genome shotgun (WGS) entry which is preliminary data.</text>
</comment>
<evidence type="ECO:0000313" key="1">
    <source>
        <dbReference type="EMBL" id="KAJ9649892.1"/>
    </source>
</evidence>
<gene>
    <name evidence="1" type="ORF">H2198_010787</name>
</gene>
<name>A0ACC2ZQN5_9EURO</name>
<organism evidence="1 2">
    <name type="scientific">Neophaeococcomyces mojaviensis</name>
    <dbReference type="NCBI Taxonomy" id="3383035"/>
    <lineage>
        <taxon>Eukaryota</taxon>
        <taxon>Fungi</taxon>
        <taxon>Dikarya</taxon>
        <taxon>Ascomycota</taxon>
        <taxon>Pezizomycotina</taxon>
        <taxon>Eurotiomycetes</taxon>
        <taxon>Chaetothyriomycetidae</taxon>
        <taxon>Chaetothyriales</taxon>
        <taxon>Chaetothyriales incertae sedis</taxon>
        <taxon>Neophaeococcomyces</taxon>
    </lineage>
</organism>
<dbReference type="Proteomes" id="UP001172386">
    <property type="component" value="Unassembled WGS sequence"/>
</dbReference>
<sequence length="318" mass="33162">MGKKPVLAIGYPTVLLCHHLALTRPSQVRDGEIYVHAGQSIQAAIDSAKPGTKIVVEAGTYTEQLTINKKGISLVGDGAILIPPTVVIQNTCTDLTGDGTGASICVTGSGIELAPFEVEHRQVLSVAQPVKDISITGFQVNGFDGENIAVVGDTVVSIYINNLAGAQILNNHVSGYSIARCIQTSGSEIAFNDVSNCCVGAFIDPGIDGVQVIHNYIGSMNPKCTAQAALGVTVGVTVWGAFNSIVESNFIQNQHASGMAAGISVVDGFDVGPEFIATGNRVTNNTLFNNDVDMFVNTIGIGNVISHNQCFTPVALCD</sequence>
<reference evidence="1" key="1">
    <citation type="submission" date="2022-10" db="EMBL/GenBank/DDBJ databases">
        <title>Culturing micro-colonial fungi from biological soil crusts in the Mojave desert and describing Neophaeococcomyces mojavensis, and introducing the new genera and species Taxawa tesnikishii.</title>
        <authorList>
            <person name="Kurbessoian T."/>
            <person name="Stajich J.E."/>
        </authorList>
    </citation>
    <scope>NUCLEOTIDE SEQUENCE</scope>
    <source>
        <strain evidence="1">JES_112</strain>
    </source>
</reference>